<reference evidence="1" key="2">
    <citation type="submission" date="2022-05" db="EMBL/GenBank/DDBJ databases">
        <authorList>
            <person name="Kunte H.-J."/>
        </authorList>
    </citation>
    <scope>NUCLEOTIDE SEQUENCE</scope>
    <source>
        <strain evidence="1">G5</strain>
    </source>
</reference>
<dbReference type="KEGG" id="ccam:M5D45_22075"/>
<dbReference type="Proteomes" id="UP001056132">
    <property type="component" value="Chromosome 2"/>
</dbReference>
<evidence type="ECO:0000313" key="2">
    <source>
        <dbReference type="Proteomes" id="UP001056132"/>
    </source>
</evidence>
<protein>
    <submittedName>
        <fullName evidence="1">Uncharacterized protein</fullName>
    </submittedName>
</protein>
<dbReference type="AlphaFoldDB" id="A0AAE9I6V9"/>
<dbReference type="EMBL" id="CP097331">
    <property type="protein sequence ID" value="URF07853.1"/>
    <property type="molecule type" value="Genomic_DNA"/>
</dbReference>
<accession>A0AAE9I6V9</accession>
<proteinExistence type="predicted"/>
<name>A0AAE9I6V9_9BURK</name>
<gene>
    <name evidence="1" type="ORF">M5D45_22075</name>
</gene>
<organism evidence="1 2">
    <name type="scientific">Cupriavidus campinensis</name>
    <dbReference type="NCBI Taxonomy" id="151783"/>
    <lineage>
        <taxon>Bacteria</taxon>
        <taxon>Pseudomonadati</taxon>
        <taxon>Pseudomonadota</taxon>
        <taxon>Betaproteobacteria</taxon>
        <taxon>Burkholderiales</taxon>
        <taxon>Burkholderiaceae</taxon>
        <taxon>Cupriavidus</taxon>
    </lineage>
</organism>
<dbReference type="RefSeq" id="WP_250025903.1">
    <property type="nucleotide sequence ID" value="NZ_CP097331.1"/>
</dbReference>
<evidence type="ECO:0000313" key="1">
    <source>
        <dbReference type="EMBL" id="URF07853.1"/>
    </source>
</evidence>
<sequence length="125" mass="13710">MHGASPPFSFLCTLDAEVERLAYHVAVSFRDGNHPAGVQFTSFVGTGRRSFSVRSPDSDLQPATGETCEQLCRIAIGQVLRDQLYNKTVDGDHVLDLEVLPWDGELKPVGAGNIARRPARRYSPV</sequence>
<reference evidence="1" key="1">
    <citation type="journal article" date="2022" name="Microbiol. Resour. Announc.">
        <title>Genome Sequence of Cupriavidus campinensis Strain G5, a Member of a Bacterial Consortium Capable of Polyethylene Degradation.</title>
        <authorList>
            <person name="Schneider B."/>
            <person name="Pfeiffer F."/>
            <person name="Dyall-Smith M."/>
            <person name="Kunte H.J."/>
        </authorList>
    </citation>
    <scope>NUCLEOTIDE SEQUENCE</scope>
    <source>
        <strain evidence="1">G5</strain>
    </source>
</reference>